<accession>A0A979FY53</accession>
<keyword evidence="1" id="KW-0472">Membrane</keyword>
<keyword evidence="1" id="KW-0812">Transmembrane</keyword>
<keyword evidence="2" id="KW-1185">Reference proteome</keyword>
<sequence length="199" mass="22019">MATSDPDQEYVVPGSASLMAIVNALALLQHSKAMSRLEAMQLMLALLTSDGKSSQSFIIHTLLCSWRWWWCRVVVVGREPLPGGGGVQQRRDTASHQTLCTRHLPAPRQVPAAATTSKRTWRAAVPVDCVRTERALRVARPKSGGLEWSARGLGETCRQPLAVVCSRPWRDLQPLAVVCSRPWRDLQPQETTCPLLQTC</sequence>
<feature type="transmembrane region" description="Helical" evidence="1">
    <location>
        <begin position="12"/>
        <end position="28"/>
    </location>
</feature>
<gene>
    <name evidence="3" type="primary">LOC125179418</name>
</gene>
<dbReference type="Proteomes" id="UP000694843">
    <property type="component" value="Unplaced"/>
</dbReference>
<evidence type="ECO:0000313" key="3">
    <source>
        <dbReference type="RefSeq" id="XP_047741194.1"/>
    </source>
</evidence>
<dbReference type="GeneID" id="125179418"/>
<keyword evidence="1" id="KW-1133">Transmembrane helix</keyword>
<organism evidence="2 3">
    <name type="scientific">Hyalella azteca</name>
    <name type="common">Amphipod</name>
    <dbReference type="NCBI Taxonomy" id="294128"/>
    <lineage>
        <taxon>Eukaryota</taxon>
        <taxon>Metazoa</taxon>
        <taxon>Ecdysozoa</taxon>
        <taxon>Arthropoda</taxon>
        <taxon>Crustacea</taxon>
        <taxon>Multicrustacea</taxon>
        <taxon>Malacostraca</taxon>
        <taxon>Eumalacostraca</taxon>
        <taxon>Peracarida</taxon>
        <taxon>Amphipoda</taxon>
        <taxon>Senticaudata</taxon>
        <taxon>Talitrida</taxon>
        <taxon>Talitroidea</taxon>
        <taxon>Hyalellidae</taxon>
        <taxon>Hyalella</taxon>
    </lineage>
</organism>
<dbReference type="AlphaFoldDB" id="A0A979FY53"/>
<protein>
    <submittedName>
        <fullName evidence="3">Uncharacterized protein LOC125179418</fullName>
    </submittedName>
</protein>
<name>A0A979FY53_HYAAZ</name>
<dbReference type="RefSeq" id="XP_047741194.1">
    <property type="nucleotide sequence ID" value="XM_047885238.1"/>
</dbReference>
<reference evidence="3" key="1">
    <citation type="submission" date="2025-08" db="UniProtKB">
        <authorList>
            <consortium name="RefSeq"/>
        </authorList>
    </citation>
    <scope>IDENTIFICATION</scope>
    <source>
        <tissue evidence="3">Whole organism</tissue>
    </source>
</reference>
<evidence type="ECO:0000256" key="1">
    <source>
        <dbReference type="SAM" id="Phobius"/>
    </source>
</evidence>
<evidence type="ECO:0000313" key="2">
    <source>
        <dbReference type="Proteomes" id="UP000694843"/>
    </source>
</evidence>
<proteinExistence type="predicted"/>
<dbReference type="KEGG" id="hazt:125179418"/>